<feature type="domain" description="N-acetyltransferase" evidence="1">
    <location>
        <begin position="1"/>
        <end position="111"/>
    </location>
</feature>
<dbReference type="EMBL" id="MUYA01000004">
    <property type="protein sequence ID" value="OOR99923.1"/>
    <property type="molecule type" value="Genomic_DNA"/>
</dbReference>
<dbReference type="Pfam" id="PF13302">
    <property type="entry name" value="Acetyltransf_3"/>
    <property type="match status" value="1"/>
</dbReference>
<sequence>MHQSTDPYYLEIKAKTSGQILGSFALMRIDRHNRTLEMGWVVYSTALQRTRMATEAQYLVMKYVFETLGYRRYEWKCDALNAPSRHAAERLGFRYEGTFRQMQVYKNRTRDTAWFSLLDHEWHANKIRLERWLDKANFDQNGRQIEPLQGVGF</sequence>
<accession>A0A1T0ATM2</accession>
<keyword evidence="3" id="KW-1185">Reference proteome</keyword>
<reference evidence="2 3" key="1">
    <citation type="submission" date="2017-02" db="EMBL/GenBank/DDBJ databases">
        <title>Draft genome sequence of Haemophilus paracuniculus CCUG 43573 type strain.</title>
        <authorList>
            <person name="Engstrom-Jakobsson H."/>
            <person name="Salva-Serra F."/>
            <person name="Thorell K."/>
            <person name="Gonzales-Siles L."/>
            <person name="Karlsson R."/>
            <person name="Boulund F."/>
            <person name="Engstrand L."/>
            <person name="Kristiansson E."/>
            <person name="Moore E."/>
        </authorList>
    </citation>
    <scope>NUCLEOTIDE SEQUENCE [LARGE SCALE GENOMIC DNA]</scope>
    <source>
        <strain evidence="2 3">CCUG 43573</strain>
    </source>
</reference>
<name>A0A1T0ATM2_9PAST</name>
<dbReference type="PANTHER" id="PTHR43441">
    <property type="entry name" value="RIBOSOMAL-PROTEIN-SERINE ACETYLTRANSFERASE"/>
    <property type="match status" value="1"/>
</dbReference>
<dbReference type="PANTHER" id="PTHR43441:SF2">
    <property type="entry name" value="FAMILY ACETYLTRANSFERASE, PUTATIVE (AFU_ORTHOLOGUE AFUA_7G00850)-RELATED"/>
    <property type="match status" value="1"/>
</dbReference>
<evidence type="ECO:0000313" key="2">
    <source>
        <dbReference type="EMBL" id="OOR99923.1"/>
    </source>
</evidence>
<gene>
    <name evidence="2" type="ORF">B0187_03705</name>
</gene>
<dbReference type="InterPro" id="IPR000182">
    <property type="entry name" value="GNAT_dom"/>
</dbReference>
<dbReference type="STRING" id="734.B0187_03705"/>
<protein>
    <submittedName>
        <fullName evidence="2">GNAT family N-acetyltransferase</fullName>
    </submittedName>
</protein>
<dbReference type="SUPFAM" id="SSF55729">
    <property type="entry name" value="Acyl-CoA N-acyltransferases (Nat)"/>
    <property type="match status" value="1"/>
</dbReference>
<organism evidence="2 3">
    <name type="scientific">Haemophilus paracuniculus</name>
    <dbReference type="NCBI Taxonomy" id="734"/>
    <lineage>
        <taxon>Bacteria</taxon>
        <taxon>Pseudomonadati</taxon>
        <taxon>Pseudomonadota</taxon>
        <taxon>Gammaproteobacteria</taxon>
        <taxon>Pasteurellales</taxon>
        <taxon>Pasteurellaceae</taxon>
        <taxon>Haemophilus</taxon>
    </lineage>
</organism>
<keyword evidence="2" id="KW-0808">Transferase</keyword>
<dbReference type="GO" id="GO:0008999">
    <property type="term" value="F:protein-N-terminal-alanine acetyltransferase activity"/>
    <property type="evidence" value="ECO:0007669"/>
    <property type="project" value="TreeGrafter"/>
</dbReference>
<proteinExistence type="predicted"/>
<dbReference type="InterPro" id="IPR051908">
    <property type="entry name" value="Ribosomal_N-acetyltransferase"/>
</dbReference>
<dbReference type="GO" id="GO:1990189">
    <property type="term" value="F:protein N-terminal-serine acetyltransferase activity"/>
    <property type="evidence" value="ECO:0007669"/>
    <property type="project" value="TreeGrafter"/>
</dbReference>
<dbReference type="AlphaFoldDB" id="A0A1T0ATM2"/>
<evidence type="ECO:0000313" key="3">
    <source>
        <dbReference type="Proteomes" id="UP000190867"/>
    </source>
</evidence>
<dbReference type="PROSITE" id="PS51186">
    <property type="entry name" value="GNAT"/>
    <property type="match status" value="1"/>
</dbReference>
<dbReference type="InterPro" id="IPR016181">
    <property type="entry name" value="Acyl_CoA_acyltransferase"/>
</dbReference>
<comment type="caution">
    <text evidence="2">The sequence shown here is derived from an EMBL/GenBank/DDBJ whole genome shotgun (WGS) entry which is preliminary data.</text>
</comment>
<evidence type="ECO:0000259" key="1">
    <source>
        <dbReference type="PROSITE" id="PS51186"/>
    </source>
</evidence>
<dbReference type="Gene3D" id="3.40.630.30">
    <property type="match status" value="1"/>
</dbReference>
<dbReference type="Proteomes" id="UP000190867">
    <property type="component" value="Unassembled WGS sequence"/>
</dbReference>